<feature type="compositionally biased region" description="Low complexity" evidence="1">
    <location>
        <begin position="476"/>
        <end position="487"/>
    </location>
</feature>
<feature type="compositionally biased region" description="Low complexity" evidence="1">
    <location>
        <begin position="871"/>
        <end position="881"/>
    </location>
</feature>
<name>A0ABT1E320_9ACTN</name>
<feature type="compositionally biased region" description="Low complexity" evidence="1">
    <location>
        <begin position="556"/>
        <end position="570"/>
    </location>
</feature>
<feature type="compositionally biased region" description="Low complexity" evidence="1">
    <location>
        <begin position="264"/>
        <end position="274"/>
    </location>
</feature>
<feature type="domain" description="SseB protein N-terminal" evidence="2">
    <location>
        <begin position="752"/>
        <end position="856"/>
    </location>
</feature>
<comment type="caution">
    <text evidence="3">The sequence shown here is derived from an EMBL/GenBank/DDBJ whole genome shotgun (WGS) entry which is preliminary data.</text>
</comment>
<dbReference type="InterPro" id="IPR009839">
    <property type="entry name" value="SseB_N"/>
</dbReference>
<feature type="region of interest" description="Disordered" evidence="1">
    <location>
        <begin position="870"/>
        <end position="890"/>
    </location>
</feature>
<feature type="compositionally biased region" description="Pro residues" evidence="1">
    <location>
        <begin position="718"/>
        <end position="734"/>
    </location>
</feature>
<dbReference type="Pfam" id="PF07179">
    <property type="entry name" value="SseB"/>
    <property type="match status" value="2"/>
</dbReference>
<organism evidence="3 4">
    <name type="scientific">Paractinoplanes aksuensis</name>
    <dbReference type="NCBI Taxonomy" id="2939490"/>
    <lineage>
        <taxon>Bacteria</taxon>
        <taxon>Bacillati</taxon>
        <taxon>Actinomycetota</taxon>
        <taxon>Actinomycetes</taxon>
        <taxon>Micromonosporales</taxon>
        <taxon>Micromonosporaceae</taxon>
        <taxon>Paractinoplanes</taxon>
    </lineage>
</organism>
<evidence type="ECO:0000313" key="3">
    <source>
        <dbReference type="EMBL" id="MCO8277410.1"/>
    </source>
</evidence>
<feature type="compositionally biased region" description="Low complexity" evidence="1">
    <location>
        <begin position="146"/>
        <end position="160"/>
    </location>
</feature>
<evidence type="ECO:0000259" key="2">
    <source>
        <dbReference type="Pfam" id="PF07179"/>
    </source>
</evidence>
<feature type="region of interest" description="Disordered" evidence="1">
    <location>
        <begin position="146"/>
        <end position="208"/>
    </location>
</feature>
<feature type="compositionally biased region" description="Basic and acidic residues" evidence="1">
    <location>
        <begin position="572"/>
        <end position="593"/>
    </location>
</feature>
<dbReference type="EMBL" id="JAMYJR010000058">
    <property type="protein sequence ID" value="MCO8277410.1"/>
    <property type="molecule type" value="Genomic_DNA"/>
</dbReference>
<evidence type="ECO:0000313" key="4">
    <source>
        <dbReference type="Proteomes" id="UP001523369"/>
    </source>
</evidence>
<evidence type="ECO:0000256" key="1">
    <source>
        <dbReference type="SAM" id="MobiDB-lite"/>
    </source>
</evidence>
<feature type="compositionally biased region" description="Low complexity" evidence="1">
    <location>
        <begin position="359"/>
        <end position="385"/>
    </location>
</feature>
<accession>A0ABT1E320</accession>
<feature type="domain" description="SseB protein N-terminal" evidence="2">
    <location>
        <begin position="20"/>
        <end position="119"/>
    </location>
</feature>
<feature type="compositionally biased region" description="Low complexity" evidence="1">
    <location>
        <begin position="604"/>
        <end position="624"/>
    </location>
</feature>
<gene>
    <name evidence="3" type="ORF">M1L60_43215</name>
</gene>
<feature type="compositionally biased region" description="Low complexity" evidence="1">
    <location>
        <begin position="193"/>
        <end position="208"/>
    </location>
</feature>
<feature type="compositionally biased region" description="Pro residues" evidence="1">
    <location>
        <begin position="625"/>
        <end position="648"/>
    </location>
</feature>
<feature type="compositionally biased region" description="Pro residues" evidence="1">
    <location>
        <begin position="689"/>
        <end position="699"/>
    </location>
</feature>
<dbReference type="RefSeq" id="WP_253243425.1">
    <property type="nucleotide sequence ID" value="NZ_JAMYJR010000058.1"/>
</dbReference>
<protein>
    <submittedName>
        <fullName evidence="3">SseB family protein</fullName>
    </submittedName>
</protein>
<feature type="compositionally biased region" description="Pro residues" evidence="1">
    <location>
        <begin position="488"/>
        <end position="512"/>
    </location>
</feature>
<feature type="region of interest" description="Disordered" evidence="1">
    <location>
        <begin position="264"/>
        <end position="736"/>
    </location>
</feature>
<feature type="compositionally biased region" description="Polar residues" evidence="1">
    <location>
        <begin position="457"/>
        <end position="469"/>
    </location>
</feature>
<proteinExistence type="predicted"/>
<sequence>MSEWEPATDAEVAMRDALRTDDQESYFRILSGVDLLLPVSADALAGLAPLGWGTWSTGGRTHVLAFTSTASLQSCLADYTGSARRVPYAELANTWPNLEWWLAVNPGLPIEGYLPAWFVAQLSRGDLRLPTRGPGRADSKIQDLQSAAMAANAAAAQQDAGRPGGPTHEDAPLTAATGAYPQYPSGTYGQQTPAASQPAPAAPAAYGQPAAPVPVPAAYGQPAPASPAYGQPAPATPVPAAYGQSGPAAPAAYGQAAANTYGGAYAQPAGQPPADTLPARTPSLPESLPARTPAAADGLAARTSSGPGGLPTRTPSALDALPPRTPSIADALPSRSPAGGLPTRTPPASDGLPARSPSPAYGQPAANAPASAPPATNQPASAPPAMYGRPAGAPPAYGQSVSAPPAYGQPASTPPAYGQSVSAPPAYGRPADAPPAYGQPTSPAPAETTGPGGLPMRTSSTGGAANGTPNGLPVRTPGATPASGPAAPTTPPANQPPAAYQPPSMPSAPPATPGEDPRGALQNPSGPLPVRTPMAQTPPVPEHITPHNPDETPFNPSWSSASGAPSGALADLPRRQPTEGRQPGEGDLPRRQPAEGGRPGGFPQGPASPQAAAAQRAPSSAMPPISAPPAPMPVQAPTSPPMQAPASPPMQAEPSPGFGTPLPRRQATSPAERPGMTSFPAFQTRSETPSPPSAPPVIPGSPGSDRPARPGGQGGFEPLPPLAARPASAPPAPPVASFVPANDVERDLFDAADGHNTDAYLSTLLLATVLVPVANHSRPGSAPGESGFAFRTEQVDGETFLIVFTSKDRLAEHYSEPTRTVGVRFYELIRNWPDPGWSFVVNPDGPIGAKYPGPQVIALASWAAESGLGLDPDGPAEDAVPVPAPEPASDDAQHATVMQKTLPPEQVDYYLERGYDRVAGFVHRATEVEHLRTPAELLGALGLSYDGSPHQSDAKEAYVLRWPAYRPSLYRIPYGGQNEQALKAMDGWVIERSPFRGNGFAPGEGRDVIAEFKVDSVRLPHGAQLWRIDADGAERMIAIFDNDGPMWRRVGEQ</sequence>
<keyword evidence="4" id="KW-1185">Reference proteome</keyword>
<dbReference type="Proteomes" id="UP001523369">
    <property type="component" value="Unassembled WGS sequence"/>
</dbReference>
<reference evidence="3 4" key="1">
    <citation type="submission" date="2022-06" db="EMBL/GenBank/DDBJ databases">
        <title>New Species of the Genus Actinoplanes, ActinopZanes ferrugineus.</title>
        <authorList>
            <person name="Ding P."/>
        </authorList>
    </citation>
    <scope>NUCLEOTIDE SEQUENCE [LARGE SCALE GENOMIC DNA]</scope>
    <source>
        <strain evidence="3 4">TRM88003</strain>
    </source>
</reference>